<dbReference type="Proteomes" id="UP000703661">
    <property type="component" value="Unassembled WGS sequence"/>
</dbReference>
<reference evidence="3" key="1">
    <citation type="journal article" date="2020" name="Fungal Divers.">
        <title>Resolving the Mortierellaceae phylogeny through synthesis of multi-gene phylogenetics and phylogenomics.</title>
        <authorList>
            <person name="Vandepol N."/>
            <person name="Liber J."/>
            <person name="Desiro A."/>
            <person name="Na H."/>
            <person name="Kennedy M."/>
            <person name="Barry K."/>
            <person name="Grigoriev I.V."/>
            <person name="Miller A.N."/>
            <person name="O'Donnell K."/>
            <person name="Stajich J.E."/>
            <person name="Bonito G."/>
        </authorList>
    </citation>
    <scope>NUCLEOTIDE SEQUENCE</scope>
    <source>
        <strain evidence="3">NRRL 2769</strain>
    </source>
</reference>
<keyword evidence="1" id="KW-0175">Coiled coil</keyword>
<accession>A0A9P6MDH7</accession>
<feature type="coiled-coil region" evidence="1">
    <location>
        <begin position="120"/>
        <end position="183"/>
    </location>
</feature>
<sequence length="186" mass="19874">RTSAASSASLVKPKAPSSVGGASSTGSVHSARSSSATGSETIELKKELAIIREKYEEASAALKAKEEELVVLRGQLESGSSSHADAFADTVSSDGGETVVPEIDLTKIEAQSQTIVAEAVAAKEQEIAALKSEIESLSSLVKELRDEHENKIKELTDMQAEKNAEQEEELLSLQIKLEEYSKKNEE</sequence>
<proteinExistence type="predicted"/>
<gene>
    <name evidence="3" type="ORF">BGZ80_008207</name>
</gene>
<feature type="non-terminal residue" evidence="3">
    <location>
        <position position="1"/>
    </location>
</feature>
<organism evidence="3 4">
    <name type="scientific">Entomortierella chlamydospora</name>
    <dbReference type="NCBI Taxonomy" id="101097"/>
    <lineage>
        <taxon>Eukaryota</taxon>
        <taxon>Fungi</taxon>
        <taxon>Fungi incertae sedis</taxon>
        <taxon>Mucoromycota</taxon>
        <taxon>Mortierellomycotina</taxon>
        <taxon>Mortierellomycetes</taxon>
        <taxon>Mortierellales</taxon>
        <taxon>Mortierellaceae</taxon>
        <taxon>Entomortierella</taxon>
    </lineage>
</organism>
<feature type="non-terminal residue" evidence="3">
    <location>
        <position position="186"/>
    </location>
</feature>
<comment type="caution">
    <text evidence="3">The sequence shown here is derived from an EMBL/GenBank/DDBJ whole genome shotgun (WGS) entry which is preliminary data.</text>
</comment>
<feature type="compositionally biased region" description="Low complexity" evidence="2">
    <location>
        <begin position="17"/>
        <end position="31"/>
    </location>
</feature>
<feature type="region of interest" description="Disordered" evidence="2">
    <location>
        <begin position="1"/>
        <end position="40"/>
    </location>
</feature>
<evidence type="ECO:0000256" key="2">
    <source>
        <dbReference type="SAM" id="MobiDB-lite"/>
    </source>
</evidence>
<protein>
    <submittedName>
        <fullName evidence="3">Uncharacterized protein</fullName>
    </submittedName>
</protein>
<evidence type="ECO:0000256" key="1">
    <source>
        <dbReference type="SAM" id="Coils"/>
    </source>
</evidence>
<keyword evidence="4" id="KW-1185">Reference proteome</keyword>
<evidence type="ECO:0000313" key="3">
    <source>
        <dbReference type="EMBL" id="KAF9993262.1"/>
    </source>
</evidence>
<feature type="coiled-coil region" evidence="1">
    <location>
        <begin position="48"/>
        <end position="75"/>
    </location>
</feature>
<name>A0A9P6MDH7_9FUNG</name>
<dbReference type="EMBL" id="JAAAID010004387">
    <property type="protein sequence ID" value="KAF9993262.1"/>
    <property type="molecule type" value="Genomic_DNA"/>
</dbReference>
<evidence type="ECO:0000313" key="4">
    <source>
        <dbReference type="Proteomes" id="UP000703661"/>
    </source>
</evidence>
<dbReference type="AlphaFoldDB" id="A0A9P6MDH7"/>